<dbReference type="AlphaFoldDB" id="A0A0J5KXM4"/>
<evidence type="ECO:0000259" key="2">
    <source>
        <dbReference type="Pfam" id="PF09084"/>
    </source>
</evidence>
<evidence type="ECO:0000313" key="4">
    <source>
        <dbReference type="Proteomes" id="UP000036196"/>
    </source>
</evidence>
<dbReference type="RefSeq" id="WP_048280592.1">
    <property type="nucleotide sequence ID" value="NZ_LDZF01000031.1"/>
</dbReference>
<evidence type="ECO:0000256" key="1">
    <source>
        <dbReference type="SAM" id="SignalP"/>
    </source>
</evidence>
<dbReference type="eggNOG" id="COG0715">
    <property type="taxonomic scope" value="Bacteria"/>
</dbReference>
<dbReference type="Proteomes" id="UP000036196">
    <property type="component" value="Unassembled WGS sequence"/>
</dbReference>
<dbReference type="InterPro" id="IPR015168">
    <property type="entry name" value="SsuA/THI5"/>
</dbReference>
<reference evidence="3 4" key="1">
    <citation type="submission" date="2015-05" db="EMBL/GenBank/DDBJ databases">
        <title>Genome sequences of Pluralibacter gergoviae.</title>
        <authorList>
            <person name="Greninger A.L."/>
            <person name="Miller S."/>
        </authorList>
    </citation>
    <scope>NUCLEOTIDE SEQUENCE [LARGE SCALE GENOMIC DNA]</scope>
    <source>
        <strain evidence="3 4">JS81F13</strain>
    </source>
</reference>
<name>A0A0J5KXM4_PLUGE</name>
<organism evidence="3 4">
    <name type="scientific">Pluralibacter gergoviae</name>
    <name type="common">Enterobacter gergoviae</name>
    <dbReference type="NCBI Taxonomy" id="61647"/>
    <lineage>
        <taxon>Bacteria</taxon>
        <taxon>Pseudomonadati</taxon>
        <taxon>Pseudomonadota</taxon>
        <taxon>Gammaproteobacteria</taxon>
        <taxon>Enterobacterales</taxon>
        <taxon>Enterobacteriaceae</taxon>
        <taxon>Pluralibacter</taxon>
    </lineage>
</organism>
<comment type="caution">
    <text evidence="3">The sequence shown here is derived from an EMBL/GenBank/DDBJ whole genome shotgun (WGS) entry which is preliminary data.</text>
</comment>
<dbReference type="InterPro" id="IPR027939">
    <property type="entry name" value="NMT1/THI5"/>
</dbReference>
<gene>
    <name evidence="3" type="ORF">ABW06_22060</name>
</gene>
<keyword evidence="4" id="KW-1185">Reference proteome</keyword>
<dbReference type="EMBL" id="LDZF01000031">
    <property type="protein sequence ID" value="KMK11275.1"/>
    <property type="molecule type" value="Genomic_DNA"/>
</dbReference>
<sequence>MRKYAVTALLLVAAFGARAADNITLVLDWYINPDHAPIMVAEQIGAFKDAGLDVTIVPPSDPALPPRLVAAGKADLAITYQQQLYFFAQDKLPLVRVGTLVDTPLDTIITLDKSIKTPADLKGKRVGYSIGGTEGATLDTIARHVNLDPKSIQTVNVNFQLTSALLAGQVDAILGGYRNIEAVELALQGKDPQVMHVEDYGIPAYDELVIVANRDEATAPKIKKFLGALEKGVNYLRAHPQESWQAFAKAHPELNTELNKQAWFKTVPLFAAHPAALDRSRYEAYGRFLLDNKLIKTLPPVDDYAIELK</sequence>
<dbReference type="Gene3D" id="3.40.190.10">
    <property type="entry name" value="Periplasmic binding protein-like II"/>
    <property type="match status" value="2"/>
</dbReference>
<dbReference type="SUPFAM" id="SSF53850">
    <property type="entry name" value="Periplasmic binding protein-like II"/>
    <property type="match status" value="1"/>
</dbReference>
<dbReference type="STRING" id="61647.LG71_11380"/>
<protein>
    <submittedName>
        <fullName evidence="3">Thiamine biosynthesis protein</fullName>
    </submittedName>
</protein>
<accession>A0A0J5KXM4</accession>
<dbReference type="GO" id="GO:0009228">
    <property type="term" value="P:thiamine biosynthetic process"/>
    <property type="evidence" value="ECO:0007669"/>
    <property type="project" value="InterPro"/>
</dbReference>
<evidence type="ECO:0000313" key="3">
    <source>
        <dbReference type="EMBL" id="KMK11275.1"/>
    </source>
</evidence>
<dbReference type="PANTHER" id="PTHR31528:SF3">
    <property type="entry name" value="THIAMINE BIOSYNTHESIS PROTEIN HI_0357-RELATED"/>
    <property type="match status" value="1"/>
</dbReference>
<feature type="chain" id="PRO_5005262506" evidence="1">
    <location>
        <begin position="20"/>
        <end position="309"/>
    </location>
</feature>
<proteinExistence type="predicted"/>
<dbReference type="Pfam" id="PF09084">
    <property type="entry name" value="NMT1"/>
    <property type="match status" value="1"/>
</dbReference>
<dbReference type="PATRIC" id="fig|61647.15.peg.3315"/>
<feature type="domain" description="SsuA/THI5-like" evidence="2">
    <location>
        <begin position="32"/>
        <end position="242"/>
    </location>
</feature>
<keyword evidence="1" id="KW-0732">Signal</keyword>
<feature type="signal peptide" evidence="1">
    <location>
        <begin position="1"/>
        <end position="19"/>
    </location>
</feature>
<dbReference type="PANTHER" id="PTHR31528">
    <property type="entry name" value="4-AMINO-5-HYDROXYMETHYL-2-METHYLPYRIMIDINE PHOSPHATE SYNTHASE THI11-RELATED"/>
    <property type="match status" value="1"/>
</dbReference>